<proteinExistence type="evidence at transcript level"/>
<feature type="domain" description="C-type lectin" evidence="2">
    <location>
        <begin position="14"/>
        <end position="122"/>
    </location>
</feature>
<dbReference type="PANTHER" id="PTHR22802:SF379">
    <property type="entry name" value="CHONDROITIN SULFATE PROTEOGLYCAN 2 ISOFORM X1"/>
    <property type="match status" value="1"/>
</dbReference>
<protein>
    <submittedName>
        <fullName evidence="3">30 kDa spicule matrix protein</fullName>
    </submittedName>
</protein>
<dbReference type="CDD" id="cd00037">
    <property type="entry name" value="CLECT"/>
    <property type="match status" value="1"/>
</dbReference>
<dbReference type="AlphaFoldDB" id="A0A060PY54"/>
<gene>
    <name evidence="3" type="primary">sm30</name>
</gene>
<dbReference type="Gene3D" id="3.10.100.10">
    <property type="entry name" value="Mannose-Binding Protein A, subunit A"/>
    <property type="match status" value="1"/>
</dbReference>
<feature type="compositionally biased region" description="Low complexity" evidence="1">
    <location>
        <begin position="199"/>
        <end position="238"/>
    </location>
</feature>
<feature type="region of interest" description="Disordered" evidence="1">
    <location>
        <begin position="146"/>
        <end position="249"/>
    </location>
</feature>
<dbReference type="SUPFAM" id="SSF56436">
    <property type="entry name" value="C-type lectin-like"/>
    <property type="match status" value="1"/>
</dbReference>
<dbReference type="Pfam" id="PF00059">
    <property type="entry name" value="Lectin_C"/>
    <property type="match status" value="1"/>
</dbReference>
<accession>A0A060PY54</accession>
<name>A0A060PY54_9ECHN</name>
<evidence type="ECO:0000313" key="3">
    <source>
        <dbReference type="EMBL" id="BAP00649.1"/>
    </source>
</evidence>
<dbReference type="InterPro" id="IPR001304">
    <property type="entry name" value="C-type_lectin-like"/>
</dbReference>
<dbReference type="EMBL" id="AB969715">
    <property type="protein sequence ID" value="BAP00649.1"/>
    <property type="molecule type" value="mRNA"/>
</dbReference>
<dbReference type="InterPro" id="IPR016187">
    <property type="entry name" value="CTDL_fold"/>
</dbReference>
<dbReference type="InterPro" id="IPR051004">
    <property type="entry name" value="DC-SIGN_domain-containing"/>
</dbReference>
<dbReference type="PANTHER" id="PTHR22802">
    <property type="entry name" value="C-TYPE LECTIN SUPERFAMILY MEMBER"/>
    <property type="match status" value="1"/>
</dbReference>
<dbReference type="InterPro" id="IPR016186">
    <property type="entry name" value="C-type_lectin-like/link_sf"/>
</dbReference>
<evidence type="ECO:0000256" key="1">
    <source>
        <dbReference type="SAM" id="MobiDB-lite"/>
    </source>
</evidence>
<feature type="non-terminal residue" evidence="3">
    <location>
        <position position="1"/>
    </location>
</feature>
<evidence type="ECO:0000259" key="2">
    <source>
        <dbReference type="PROSITE" id="PS50041"/>
    </source>
</evidence>
<sequence>GTYRPPIIQFPNGRTQNMANSYCGRRAPGATLVTINDKQENDFLFQWVTDMMVEPRRVWIGLTGSAMGWRWLSGEPFGYQNWDITEYGVTPPIPEPNDGVMLFDAEPVNQVNNQADVTPQWRVESGANQEPHLFICEYRIDGNMTNPGFGNPSMPTTPFPGTTGGPLVPQQPNIPGRPQRPNVPGQPQLPNVPGQRPNVPGQRPNVPGQPQQPNIPGQPQQPNVPGQPQNPNIPNVPGRPGFGPRQPALYRNQPQLMRSGQFGGSLLHEVVRSRYNNGPANYRNSPYAVHP</sequence>
<dbReference type="PROSITE" id="PS50041">
    <property type="entry name" value="C_TYPE_LECTIN_2"/>
    <property type="match status" value="1"/>
</dbReference>
<reference evidence="3" key="1">
    <citation type="submission" date="2014-06" db="EMBL/GenBank/DDBJ databases">
        <title>Evolutionary reversal inferred for sea cucumber larva from the comparison of genetic mechanisms for larval arms.</title>
        <authorList>
            <person name="Morino Y."/>
            <person name="Koga H."/>
            <person name="Wada H."/>
        </authorList>
    </citation>
    <scope>NUCLEOTIDE SEQUENCE</scope>
</reference>
<dbReference type="SMART" id="SM00034">
    <property type="entry name" value="CLECT"/>
    <property type="match status" value="1"/>
</dbReference>
<organism evidence="3">
    <name type="scientific">Peronella japonica</name>
    <dbReference type="NCBI Taxonomy" id="262331"/>
    <lineage>
        <taxon>Eukaryota</taxon>
        <taxon>Metazoa</taxon>
        <taxon>Echinodermata</taxon>
        <taxon>Eleutherozoa</taxon>
        <taxon>Echinozoa</taxon>
        <taxon>Echinoidea</taxon>
        <taxon>Euechinoidea</taxon>
        <taxon>Gnathostomata</taxon>
        <taxon>Clypeasteroida</taxon>
        <taxon>Laganidae</taxon>
        <taxon>Peronella</taxon>
    </lineage>
</organism>